<sequence>MEFPRLDSASLTAWLKRAASYVASEANSSLPTHTASDPMKPVAVPLPALTALPYVRRFLLAQLMLAWDEGLNRTLPAEAEEPLGRLIQQLYGIHVASFRARGVAEYFHISKTGGTSWNEAASEHGCAHSPNLGNHIKEFNDECRWLDMETYMRSTGGHRILWARWGMVQRRTVYRTCQERYEHMVARGLSYASNEYTLVGGMRGPEAARPCPQVVNLVTLREPLKRLESAIRFVTVYVKGFWNRRDKERYEEAFERAGWCNTTLDFWSRLAPAISDNYFVRSFLGEKGFHLPVGSLTEDHVSLAQEQLASGFDLVFDLESGTEVNDDLAWQGLGWPVVLSKTHGLKSDVLPRRIGVRFDPQTCRIHPPDWDALRQRQALDVQFYAFGRVVHMLDALWLRLAAALGLQPDVAPHMALALGSGPGPGRLRTKDPSNFTSCGMLWRGSDRSALALALGLERNGTAARRHEEPGRPRWGSGWQGGRGGGQAGRLGGRGRGGQEAGGDREEEVEEQDGEGEGEGEEEVDPHGDTEIV</sequence>
<reference evidence="2" key="1">
    <citation type="journal article" date="2020" name="bioRxiv">
        <title>Comparative genomics of Chlamydomonas.</title>
        <authorList>
            <person name="Craig R.J."/>
            <person name="Hasan A.R."/>
            <person name="Ness R.W."/>
            <person name="Keightley P.D."/>
        </authorList>
    </citation>
    <scope>NUCLEOTIDE SEQUENCE</scope>
    <source>
        <strain evidence="2">CCAP 11/70</strain>
    </source>
</reference>
<comment type="caution">
    <text evidence="2">The sequence shown here is derived from an EMBL/GenBank/DDBJ whole genome shotgun (WGS) entry which is preliminary data.</text>
</comment>
<keyword evidence="3" id="KW-1185">Reference proteome</keyword>
<dbReference type="Gene3D" id="3.40.50.300">
    <property type="entry name" value="P-loop containing nucleotide triphosphate hydrolases"/>
    <property type="match status" value="1"/>
</dbReference>
<protein>
    <submittedName>
        <fullName evidence="2">Uncharacterized protein</fullName>
    </submittedName>
</protein>
<dbReference type="InterPro" id="IPR027417">
    <property type="entry name" value="P-loop_NTPase"/>
</dbReference>
<accession>A0A835Y488</accession>
<name>A0A835Y488_9CHLO</name>
<evidence type="ECO:0000256" key="1">
    <source>
        <dbReference type="SAM" id="MobiDB-lite"/>
    </source>
</evidence>
<feature type="compositionally biased region" description="Gly residues" evidence="1">
    <location>
        <begin position="477"/>
        <end position="500"/>
    </location>
</feature>
<feature type="compositionally biased region" description="Acidic residues" evidence="1">
    <location>
        <begin position="504"/>
        <end position="523"/>
    </location>
</feature>
<gene>
    <name evidence="2" type="ORF">HYH03_006038</name>
</gene>
<dbReference type="EMBL" id="JAEHOE010000022">
    <property type="protein sequence ID" value="KAG2495795.1"/>
    <property type="molecule type" value="Genomic_DNA"/>
</dbReference>
<evidence type="ECO:0000313" key="2">
    <source>
        <dbReference type="EMBL" id="KAG2495795.1"/>
    </source>
</evidence>
<feature type="region of interest" description="Disordered" evidence="1">
    <location>
        <begin position="461"/>
        <end position="532"/>
    </location>
</feature>
<dbReference type="Proteomes" id="UP000612055">
    <property type="component" value="Unassembled WGS sequence"/>
</dbReference>
<dbReference type="AlphaFoldDB" id="A0A835Y488"/>
<organism evidence="2 3">
    <name type="scientific">Edaphochlamys debaryana</name>
    <dbReference type="NCBI Taxonomy" id="47281"/>
    <lineage>
        <taxon>Eukaryota</taxon>
        <taxon>Viridiplantae</taxon>
        <taxon>Chlorophyta</taxon>
        <taxon>core chlorophytes</taxon>
        <taxon>Chlorophyceae</taxon>
        <taxon>CS clade</taxon>
        <taxon>Chlamydomonadales</taxon>
        <taxon>Chlamydomonadales incertae sedis</taxon>
        <taxon>Edaphochlamys</taxon>
    </lineage>
</organism>
<dbReference type="OrthoDB" id="529546at2759"/>
<proteinExistence type="predicted"/>
<evidence type="ECO:0000313" key="3">
    <source>
        <dbReference type="Proteomes" id="UP000612055"/>
    </source>
</evidence>